<dbReference type="EMBL" id="JXTC01000013">
    <property type="protein sequence ID" value="POO00392.1"/>
    <property type="molecule type" value="Genomic_DNA"/>
</dbReference>
<dbReference type="InterPro" id="IPR039678">
    <property type="entry name" value="CTNNBL1"/>
</dbReference>
<sequence>NLHRLSDTDPDEMAVVYNTLATIENLIEVKPAVAEIVYASEIPAILLQNSSENQKKLGQMNGIDFLLRAVYMAMYKSKDPKNSDEAEMLDNLFDCFCCLLMILENKERFVKAEGVELMIIFLKQKKSAYG</sequence>
<feature type="domain" description="Beta-catenin-like protein 1 N-terminal" evidence="6">
    <location>
        <begin position="37"/>
        <end position="128"/>
    </location>
</feature>
<evidence type="ECO:0000256" key="2">
    <source>
        <dbReference type="ARBA" id="ARBA00022553"/>
    </source>
</evidence>
<dbReference type="InterPro" id="IPR016024">
    <property type="entry name" value="ARM-type_fold"/>
</dbReference>
<comment type="caution">
    <text evidence="7">The sequence shown here is derived from an EMBL/GenBank/DDBJ whole genome shotgun (WGS) entry which is preliminary data.</text>
</comment>
<dbReference type="GO" id="GO:0005681">
    <property type="term" value="C:spliceosomal complex"/>
    <property type="evidence" value="ECO:0007669"/>
    <property type="project" value="TreeGrafter"/>
</dbReference>
<evidence type="ECO:0000313" key="8">
    <source>
        <dbReference type="Proteomes" id="UP000237000"/>
    </source>
</evidence>
<feature type="non-terminal residue" evidence="7">
    <location>
        <position position="1"/>
    </location>
</feature>
<organism evidence="7 8">
    <name type="scientific">Trema orientale</name>
    <name type="common">Charcoal tree</name>
    <name type="synonym">Celtis orientalis</name>
    <dbReference type="NCBI Taxonomy" id="63057"/>
    <lineage>
        <taxon>Eukaryota</taxon>
        <taxon>Viridiplantae</taxon>
        <taxon>Streptophyta</taxon>
        <taxon>Embryophyta</taxon>
        <taxon>Tracheophyta</taxon>
        <taxon>Spermatophyta</taxon>
        <taxon>Magnoliopsida</taxon>
        <taxon>eudicotyledons</taxon>
        <taxon>Gunneridae</taxon>
        <taxon>Pentapetalae</taxon>
        <taxon>rosids</taxon>
        <taxon>fabids</taxon>
        <taxon>Rosales</taxon>
        <taxon>Cannabaceae</taxon>
        <taxon>Trema</taxon>
    </lineage>
</organism>
<dbReference type="InterPro" id="IPR013180">
    <property type="entry name" value="CTNNBL1_N"/>
</dbReference>
<evidence type="ECO:0000313" key="7">
    <source>
        <dbReference type="EMBL" id="POO00392.1"/>
    </source>
</evidence>
<keyword evidence="2" id="KW-0597">Phosphoprotein</keyword>
<dbReference type="Gene3D" id="1.25.10.10">
    <property type="entry name" value="Leucine-rich Repeat Variant"/>
    <property type="match status" value="1"/>
</dbReference>
<dbReference type="OrthoDB" id="1898821at2759"/>
<reference evidence="8" key="1">
    <citation type="submission" date="2016-06" db="EMBL/GenBank/DDBJ databases">
        <title>Parallel loss of symbiosis genes in relatives of nitrogen-fixing non-legume Parasponia.</title>
        <authorList>
            <person name="Van Velzen R."/>
            <person name="Holmer R."/>
            <person name="Bu F."/>
            <person name="Rutten L."/>
            <person name="Van Zeijl A."/>
            <person name="Liu W."/>
            <person name="Santuari L."/>
            <person name="Cao Q."/>
            <person name="Sharma T."/>
            <person name="Shen D."/>
            <person name="Roswanjaya Y."/>
            <person name="Wardhani T."/>
            <person name="Kalhor M.S."/>
            <person name="Jansen J."/>
            <person name="Van den Hoogen J."/>
            <person name="Gungor B."/>
            <person name="Hartog M."/>
            <person name="Hontelez J."/>
            <person name="Verver J."/>
            <person name="Yang W.-C."/>
            <person name="Schijlen E."/>
            <person name="Repin R."/>
            <person name="Schilthuizen M."/>
            <person name="Schranz E."/>
            <person name="Heidstra R."/>
            <person name="Miyata K."/>
            <person name="Fedorova E."/>
            <person name="Kohlen W."/>
            <person name="Bisseling T."/>
            <person name="Smit S."/>
            <person name="Geurts R."/>
        </authorList>
    </citation>
    <scope>NUCLEOTIDE SEQUENCE [LARGE SCALE GENOMIC DNA]</scope>
    <source>
        <strain evidence="8">cv. RG33-2</strain>
    </source>
</reference>
<dbReference type="PANTHER" id="PTHR14978">
    <property type="entry name" value="BETA-CATENIN-LIKE PROTEIN 1 NUCLEAR ASSOCIATED PROTEIN"/>
    <property type="match status" value="1"/>
</dbReference>
<dbReference type="SUPFAM" id="SSF48371">
    <property type="entry name" value="ARM repeat"/>
    <property type="match status" value="1"/>
</dbReference>
<keyword evidence="4" id="KW-0175">Coiled coil</keyword>
<evidence type="ECO:0000256" key="5">
    <source>
        <dbReference type="ARBA" id="ARBA00023242"/>
    </source>
</evidence>
<comment type="subcellular location">
    <subcellularLocation>
        <location evidence="1">Nucleus</location>
    </subcellularLocation>
</comment>
<evidence type="ECO:0000259" key="6">
    <source>
        <dbReference type="Pfam" id="PF08216"/>
    </source>
</evidence>
<dbReference type="PANTHER" id="PTHR14978:SF0">
    <property type="entry name" value="BETA-CATENIN-LIKE PROTEIN 1"/>
    <property type="match status" value="1"/>
</dbReference>
<dbReference type="Proteomes" id="UP000237000">
    <property type="component" value="Unassembled WGS sequence"/>
</dbReference>
<dbReference type="AlphaFoldDB" id="A0A2P5FRI8"/>
<keyword evidence="3" id="KW-0677">Repeat</keyword>
<protein>
    <submittedName>
        <fullName evidence="7">Armadillo-type fold containing protein</fullName>
    </submittedName>
</protein>
<dbReference type="Pfam" id="PF08216">
    <property type="entry name" value="CTNNBL"/>
    <property type="match status" value="1"/>
</dbReference>
<evidence type="ECO:0000256" key="3">
    <source>
        <dbReference type="ARBA" id="ARBA00022737"/>
    </source>
</evidence>
<dbReference type="STRING" id="63057.A0A2P5FRI8"/>
<evidence type="ECO:0000256" key="4">
    <source>
        <dbReference type="ARBA" id="ARBA00023054"/>
    </source>
</evidence>
<dbReference type="InterPro" id="IPR011989">
    <property type="entry name" value="ARM-like"/>
</dbReference>
<dbReference type="InParanoid" id="A0A2P5FRI8"/>
<evidence type="ECO:0000256" key="1">
    <source>
        <dbReference type="ARBA" id="ARBA00004123"/>
    </source>
</evidence>
<keyword evidence="8" id="KW-1185">Reference proteome</keyword>
<proteinExistence type="predicted"/>
<name>A0A2P5FRI8_TREOI</name>
<keyword evidence="5" id="KW-0539">Nucleus</keyword>
<gene>
    <name evidence="7" type="ORF">TorRG33x02_038050</name>
</gene>
<accession>A0A2P5FRI8</accession>